<evidence type="ECO:0000259" key="1">
    <source>
        <dbReference type="Pfam" id="PF20557"/>
    </source>
</evidence>
<reference evidence="2 3" key="1">
    <citation type="submission" date="2017-03" db="EMBL/GenBank/DDBJ databases">
        <authorList>
            <person name="Afonso C.L."/>
            <person name="Miller P.J."/>
            <person name="Scott M.A."/>
            <person name="Spackman E."/>
            <person name="Goraichik I."/>
            <person name="Dimitrov K.M."/>
            <person name="Suarez D.L."/>
            <person name="Swayne D.E."/>
        </authorList>
    </citation>
    <scope>NUCLEOTIDE SEQUENCE [LARGE SCALE GENOMIC DNA]</scope>
    <source>
        <strain evidence="2 3">CECT 7691</strain>
    </source>
</reference>
<dbReference type="EMBL" id="FWFR01000001">
    <property type="protein sequence ID" value="SLN31768.1"/>
    <property type="molecule type" value="Genomic_DNA"/>
</dbReference>
<sequence length="160" mass="17194">MSFVAEDGTGLATANSYVATAEASQYHDELGNSAWAAAAEELRELALRRATRYIDGRYAFVGCVAVPTQALKWPRTGAFDTEGRLLSGVPVQVREACLELALHLAEGGSVEAATAAEGAIRRQRVGPIETEYAEIERGREFPFVSRLLAGLTVPRGLDRA</sequence>
<feature type="domain" description="Putative DnaT-like" evidence="1">
    <location>
        <begin position="1"/>
        <end position="152"/>
    </location>
</feature>
<evidence type="ECO:0000313" key="3">
    <source>
        <dbReference type="Proteomes" id="UP000193200"/>
    </source>
</evidence>
<proteinExistence type="predicted"/>
<gene>
    <name evidence="2" type="ORF">OCH7691_01152</name>
</gene>
<evidence type="ECO:0000313" key="2">
    <source>
        <dbReference type="EMBL" id="SLN31768.1"/>
    </source>
</evidence>
<dbReference type="OrthoDB" id="980409at2"/>
<dbReference type="Proteomes" id="UP000193200">
    <property type="component" value="Unassembled WGS sequence"/>
</dbReference>
<dbReference type="Pfam" id="PF20557">
    <property type="entry name" value="DnaT_2"/>
    <property type="match status" value="1"/>
</dbReference>
<dbReference type="AlphaFoldDB" id="A0A1Y5S3G9"/>
<protein>
    <recommendedName>
        <fullName evidence="1">Putative DnaT-like domain-containing protein</fullName>
    </recommendedName>
</protein>
<dbReference type="InterPro" id="IPR046787">
    <property type="entry name" value="DnaT_2"/>
</dbReference>
<dbReference type="RefSeq" id="WP_085882406.1">
    <property type="nucleotide sequence ID" value="NZ_FWFR01000001.1"/>
</dbReference>
<accession>A0A1Y5S3G9</accession>
<name>A0A1Y5S3G9_9PROT</name>
<organism evidence="2 3">
    <name type="scientific">Oceanibacterium hippocampi</name>
    <dbReference type="NCBI Taxonomy" id="745714"/>
    <lineage>
        <taxon>Bacteria</taxon>
        <taxon>Pseudomonadati</taxon>
        <taxon>Pseudomonadota</taxon>
        <taxon>Alphaproteobacteria</taxon>
        <taxon>Sneathiellales</taxon>
        <taxon>Sneathiellaceae</taxon>
        <taxon>Oceanibacterium</taxon>
    </lineage>
</organism>
<dbReference type="InParanoid" id="A0A1Y5S3G9"/>
<keyword evidence="3" id="KW-1185">Reference proteome</keyword>